<proteinExistence type="predicted"/>
<gene>
    <name evidence="3" type="ORF">IZU98_22715</name>
</gene>
<dbReference type="Proteomes" id="UP000594430">
    <property type="component" value="Chromosome"/>
</dbReference>
<evidence type="ECO:0000313" key="4">
    <source>
        <dbReference type="Proteomes" id="UP000594430"/>
    </source>
</evidence>
<dbReference type="InterPro" id="IPR003959">
    <property type="entry name" value="ATPase_AAA_core"/>
</dbReference>
<dbReference type="GO" id="GO:0000731">
    <property type="term" value="P:DNA synthesis involved in DNA repair"/>
    <property type="evidence" value="ECO:0007669"/>
    <property type="project" value="TreeGrafter"/>
</dbReference>
<dbReference type="RefSeq" id="WP_196110749.1">
    <property type="nucleotide sequence ID" value="NZ_CP064946.1"/>
</dbReference>
<dbReference type="SUPFAM" id="SSF52540">
    <property type="entry name" value="P-loop containing nucleoside triphosphate hydrolases"/>
    <property type="match status" value="1"/>
</dbReference>
<dbReference type="AlphaFoldDB" id="A0A7S9LLQ4"/>
<accession>A0A7S9LLQ4</accession>
<feature type="domain" description="ATPase AAA-type core" evidence="2">
    <location>
        <begin position="858"/>
        <end position="928"/>
    </location>
</feature>
<dbReference type="InterPro" id="IPR027417">
    <property type="entry name" value="P-loop_NTPase"/>
</dbReference>
<dbReference type="EMBL" id="CP064946">
    <property type="protein sequence ID" value="QPH51433.1"/>
    <property type="molecule type" value="Genomic_DNA"/>
</dbReference>
<keyword evidence="1" id="KW-0175">Coiled coil</keyword>
<feature type="coiled-coil region" evidence="1">
    <location>
        <begin position="668"/>
        <end position="705"/>
    </location>
</feature>
<dbReference type="Pfam" id="PF13304">
    <property type="entry name" value="AAA_21"/>
    <property type="match status" value="1"/>
</dbReference>
<name>A0A7S9LLQ4_9PSED</name>
<evidence type="ECO:0000256" key="1">
    <source>
        <dbReference type="SAM" id="Coils"/>
    </source>
</evidence>
<dbReference type="PANTHER" id="PTHR32182">
    <property type="entry name" value="DNA REPLICATION AND REPAIR PROTEIN RECF"/>
    <property type="match status" value="1"/>
</dbReference>
<dbReference type="NCBIfam" id="NF045780">
    <property type="entry name" value="TrlF_fam_ATP"/>
    <property type="match status" value="1"/>
</dbReference>
<dbReference type="Gene3D" id="3.40.50.300">
    <property type="entry name" value="P-loop containing nucleotide triphosphate hydrolases"/>
    <property type="match status" value="2"/>
</dbReference>
<reference evidence="3 4" key="1">
    <citation type="submission" date="2020-11" db="EMBL/GenBank/DDBJ databases">
        <title>Pseudomonas fulva producing VIM-24.</title>
        <authorList>
            <person name="Liu S."/>
        </authorList>
    </citation>
    <scope>NUCLEOTIDE SEQUENCE [LARGE SCALE GENOMIC DNA]</scope>
    <source>
        <strain evidence="3 4">ZDHY414</strain>
    </source>
</reference>
<evidence type="ECO:0000313" key="3">
    <source>
        <dbReference type="EMBL" id="QPH51433.1"/>
    </source>
</evidence>
<dbReference type="GO" id="GO:0006302">
    <property type="term" value="P:double-strand break repair"/>
    <property type="evidence" value="ECO:0007669"/>
    <property type="project" value="TreeGrafter"/>
</dbReference>
<protein>
    <submittedName>
        <fullName evidence="3">AAA family ATPase</fullName>
    </submittedName>
</protein>
<dbReference type="GO" id="GO:0005524">
    <property type="term" value="F:ATP binding"/>
    <property type="evidence" value="ECO:0007669"/>
    <property type="project" value="InterPro"/>
</dbReference>
<sequence length="992" mass="109583">MISRGSEWHRWEPHIHAPGTVLNNRFGSNDPWEAYLSSLEGLQPAVEAIAVTDYYVTDTYEQILKHKEAGRLPGVQLIFPNIELRLDVFAKTGYVNLHLLVSPEDPDHIDEIKRILKRLQFHAFGDRFDCTREELIKLGKCADPLIVDELAALRHGATQFKVNFDQLRKVLGESDWAKKNTLVAVAGNASDGTSGVRQAADATLRQEIEKFAHIIFSSHPAQREFWLGQRPAMTAEDLRLRYGGCKPCLHGSDSHDQKSIGQPVDNRFSWIKGALDFDSLRQACIDPEGRAYVGELPPRSALPSQVISHVRINRADWAATPDIPLNPGLVAIIGARGSGKTALADIIAAGCDAITQESWDADENSSASFLARARRLIGNASTTLTWGGGASVERALDGRDANGHMAFPRARYLSQQFVEELCSAKGMSDGLVDEIQRVIFDSHSPDSRDGAIDFEQLREQLTSRFQQSRDREAAAIDDISERIATEFEKESSVASLGFQVAQKKQQIAGYSVDLAKLVVQGTEAHATRHAQLSAAAEKMRSRIQAYSSQRRTFVALQDEVKSMRATGAPEMLRQVQARHANSGLGQEQWEQFLLVYKGDVDKSLAGYIQWSDQEIIKLRGVPPVPGDPLVPLIADTVDLATLPLAPIAAEMTRLEALFSADKLIQEQFKALTDRITQENATLKALETKLTDAQGAEARRKALQAERSETYGRVFEAIINEQDALADLYAPLMARLGESSGTLKKLGILVRRTADVAAWGEIGEEKLLDRRKAGPFNGRGSLITAATKDLKAAWETGSAQDIQAAMAAFMDKYRKHFIDHAPVAQAQQAEFRAWSKQFATWLYSTDHMTVSYEILYDGIDIRKLSPGTRGIVLLLLYLALDDADDRPLIIDQPEENLDPKSVFDELADLFIAAKAKRQVIMVTHNANLVINTDADQIIVASSGPNTPGGLPPITYVSGGLENCEVRTAVCEILEGGDTAFQERARRLRVRLER</sequence>
<dbReference type="PANTHER" id="PTHR32182:SF0">
    <property type="entry name" value="DNA REPLICATION AND REPAIR PROTEIN RECF"/>
    <property type="match status" value="1"/>
</dbReference>
<dbReference type="GO" id="GO:0016887">
    <property type="term" value="F:ATP hydrolysis activity"/>
    <property type="evidence" value="ECO:0007669"/>
    <property type="project" value="InterPro"/>
</dbReference>
<dbReference type="InterPro" id="IPR054787">
    <property type="entry name" value="TrlF_ATPase"/>
</dbReference>
<organism evidence="3 4">
    <name type="scientific">Pseudomonas fulva</name>
    <dbReference type="NCBI Taxonomy" id="47880"/>
    <lineage>
        <taxon>Bacteria</taxon>
        <taxon>Pseudomonadati</taxon>
        <taxon>Pseudomonadota</taxon>
        <taxon>Gammaproteobacteria</taxon>
        <taxon>Pseudomonadales</taxon>
        <taxon>Pseudomonadaceae</taxon>
        <taxon>Pseudomonas</taxon>
    </lineage>
</organism>
<evidence type="ECO:0000259" key="2">
    <source>
        <dbReference type="Pfam" id="PF13304"/>
    </source>
</evidence>